<evidence type="ECO:0000256" key="10">
    <source>
        <dbReference type="ARBA" id="ARBA00048635"/>
    </source>
</evidence>
<evidence type="ECO:0000256" key="5">
    <source>
        <dbReference type="ARBA" id="ARBA00022694"/>
    </source>
</evidence>
<evidence type="ECO:0000256" key="2">
    <source>
        <dbReference type="ARBA" id="ARBA00022603"/>
    </source>
</evidence>
<keyword evidence="8 12" id="KW-0862">Zinc</keyword>
<protein>
    <recommendedName>
        <fullName evidence="12">tRNA:m(4)X modification enzyme TRM13</fullName>
        <ecNumber evidence="12">2.1.1.225</ecNumber>
    </recommendedName>
</protein>
<comment type="catalytic activity">
    <reaction evidence="10 12">
        <text>cytidine(4) in tRNA(Gly)(GCC) + S-adenosyl-L-methionine = 2'-O-methylcytidine(4) in tRNA(Gly)(GCC) + S-adenosyl-L-homocysteine + H(+)</text>
        <dbReference type="Rhea" id="RHEA:43192"/>
        <dbReference type="Rhea" id="RHEA-COMP:10399"/>
        <dbReference type="Rhea" id="RHEA-COMP:10400"/>
        <dbReference type="ChEBI" id="CHEBI:15378"/>
        <dbReference type="ChEBI" id="CHEBI:57856"/>
        <dbReference type="ChEBI" id="CHEBI:59789"/>
        <dbReference type="ChEBI" id="CHEBI:74495"/>
        <dbReference type="ChEBI" id="CHEBI:82748"/>
        <dbReference type="EC" id="2.1.1.225"/>
    </reaction>
</comment>
<evidence type="ECO:0000256" key="8">
    <source>
        <dbReference type="ARBA" id="ARBA00022833"/>
    </source>
</evidence>
<evidence type="ECO:0000256" key="12">
    <source>
        <dbReference type="RuleBase" id="RU367103"/>
    </source>
</evidence>
<dbReference type="PANTHER" id="PTHR12998:SF0">
    <property type="entry name" value="TRNA:M(4)X MODIFICATION ENZYME TRM13 HOMOLOG"/>
    <property type="match status" value="1"/>
</dbReference>
<dbReference type="STRING" id="6689.A0A3R7SSN4"/>
<accession>A0A3R7SSN4</accession>
<keyword evidence="3 12" id="KW-0808">Transferase</keyword>
<evidence type="ECO:0000256" key="4">
    <source>
        <dbReference type="ARBA" id="ARBA00022691"/>
    </source>
</evidence>
<evidence type="ECO:0000256" key="1">
    <source>
        <dbReference type="ARBA" id="ARBA00005265"/>
    </source>
</evidence>
<dbReference type="Pfam" id="PF11722">
    <property type="entry name" value="zf-TRM13_CCCH"/>
    <property type="match status" value="1"/>
</dbReference>
<dbReference type="InterPro" id="IPR039044">
    <property type="entry name" value="Trm13"/>
</dbReference>
<sequence>FTGKPKREFVRTCNFYVLKKKRYCRMLVRPGLNYCGQHLVEEPDADKSYQRKRIPCPLDPKHSCFEDNVEHHVLKCNARELTDLPYMKRNINQRADMEEEPTKTPLSNLSDQDLLAFIAKVEKIHQDHVGTIEESVLSHSALDEEMKTPGYGLSVIRHLGQNSSLLGHLEQCGLLDTKSKPTCYVEFGAGRGQLTHWLTEAVTDTKKAMFVLVDRGSQRYKFDAKLKYREELSLCRIRVDIQHLDLSNIEGIESYSHIVGVGKHLCGGATDLTLYCLSKLRDPAVSGLAFALCCHHRCTWTSYVGINFLQECGFSPEEFYTLTSLTSWATCNSRDVGSKEEKEVSGEKELLSNADMEGNHKDKQTVENRYTRLNLSAQYREEVGRKAKQILDYGRVKFLQDCGFRSRLVQYVTKDMTLENIALVAEA</sequence>
<gene>
    <name evidence="14" type="ORF">C7M84_008299</name>
</gene>
<evidence type="ECO:0000256" key="11">
    <source>
        <dbReference type="ARBA" id="ARBA00049393"/>
    </source>
</evidence>
<keyword evidence="7 12" id="KW-0863">Zinc-finger</keyword>
<evidence type="ECO:0000259" key="13">
    <source>
        <dbReference type="PROSITE" id="PS51800"/>
    </source>
</evidence>
<dbReference type="PROSITE" id="PS51800">
    <property type="entry name" value="ZF_CHHC_U11_48K"/>
    <property type="match status" value="1"/>
</dbReference>
<dbReference type="InterPro" id="IPR007871">
    <property type="entry name" value="Methyltransferase_TRM13"/>
</dbReference>
<feature type="domain" description="CHHC U11-48K-type" evidence="13">
    <location>
        <begin position="53"/>
        <end position="80"/>
    </location>
</feature>
<dbReference type="Pfam" id="PF05206">
    <property type="entry name" value="TRM13"/>
    <property type="match status" value="1"/>
</dbReference>
<organism evidence="14 15">
    <name type="scientific">Penaeus vannamei</name>
    <name type="common">Whiteleg shrimp</name>
    <name type="synonym">Litopenaeus vannamei</name>
    <dbReference type="NCBI Taxonomy" id="6689"/>
    <lineage>
        <taxon>Eukaryota</taxon>
        <taxon>Metazoa</taxon>
        <taxon>Ecdysozoa</taxon>
        <taxon>Arthropoda</taxon>
        <taxon>Crustacea</taxon>
        <taxon>Multicrustacea</taxon>
        <taxon>Malacostraca</taxon>
        <taxon>Eumalacostraca</taxon>
        <taxon>Eucarida</taxon>
        <taxon>Decapoda</taxon>
        <taxon>Dendrobranchiata</taxon>
        <taxon>Penaeoidea</taxon>
        <taxon>Penaeidae</taxon>
        <taxon>Penaeus</taxon>
    </lineage>
</organism>
<name>A0A3R7SSN4_PENVA</name>
<comment type="catalytic activity">
    <reaction evidence="11 12">
        <text>adenosine(4) in tRNA(His) + S-adenosyl-L-methionine = 2'-O-methyladenosine(4) in tRNA(His) + S-adenosyl-L-homocysteine + H(+)</text>
        <dbReference type="Rhea" id="RHEA:43196"/>
        <dbReference type="Rhea" id="RHEA-COMP:10401"/>
        <dbReference type="Rhea" id="RHEA-COMP:10402"/>
        <dbReference type="ChEBI" id="CHEBI:15378"/>
        <dbReference type="ChEBI" id="CHEBI:57856"/>
        <dbReference type="ChEBI" id="CHEBI:59789"/>
        <dbReference type="ChEBI" id="CHEBI:74411"/>
        <dbReference type="ChEBI" id="CHEBI:74477"/>
        <dbReference type="EC" id="2.1.1.225"/>
    </reaction>
</comment>
<dbReference type="OrthoDB" id="258806at2759"/>
<comment type="similarity">
    <text evidence="1 12">Belongs to the methyltransferase TRM13 family.</text>
</comment>
<dbReference type="Pfam" id="PF05253">
    <property type="entry name" value="zf-U11-48K"/>
    <property type="match status" value="1"/>
</dbReference>
<keyword evidence="4 12" id="KW-0949">S-adenosyl-L-methionine</keyword>
<evidence type="ECO:0000256" key="7">
    <source>
        <dbReference type="ARBA" id="ARBA00022771"/>
    </source>
</evidence>
<evidence type="ECO:0000256" key="3">
    <source>
        <dbReference type="ARBA" id="ARBA00022679"/>
    </source>
</evidence>
<evidence type="ECO:0000313" key="15">
    <source>
        <dbReference type="Proteomes" id="UP000283509"/>
    </source>
</evidence>
<evidence type="ECO:0000256" key="9">
    <source>
        <dbReference type="ARBA" id="ARBA00048165"/>
    </source>
</evidence>
<dbReference type="AlphaFoldDB" id="A0A3R7SSN4"/>
<keyword evidence="5 12" id="KW-0819">tRNA processing</keyword>
<keyword evidence="6 12" id="KW-0479">Metal-binding</keyword>
<feature type="non-terminal residue" evidence="14">
    <location>
        <position position="1"/>
    </location>
</feature>
<comment type="catalytic activity">
    <reaction evidence="9 12">
        <text>cytidine(4) in tRNA(Pro) + S-adenosyl-L-methionine = 2'-O-methylcytidine(4) in tRNA(Pro) + S-adenosyl-L-homocysteine + H(+)</text>
        <dbReference type="Rhea" id="RHEA:32767"/>
        <dbReference type="Rhea" id="RHEA-COMP:10397"/>
        <dbReference type="Rhea" id="RHEA-COMP:10398"/>
        <dbReference type="ChEBI" id="CHEBI:15378"/>
        <dbReference type="ChEBI" id="CHEBI:57856"/>
        <dbReference type="ChEBI" id="CHEBI:59789"/>
        <dbReference type="ChEBI" id="CHEBI:74495"/>
        <dbReference type="ChEBI" id="CHEBI:82748"/>
        <dbReference type="EC" id="2.1.1.225"/>
    </reaction>
</comment>
<keyword evidence="2 12" id="KW-0489">Methyltransferase</keyword>
<keyword evidence="15" id="KW-1185">Reference proteome</keyword>
<dbReference type="Proteomes" id="UP000283509">
    <property type="component" value="Unassembled WGS sequence"/>
</dbReference>
<reference evidence="14 15" key="1">
    <citation type="submission" date="2018-04" db="EMBL/GenBank/DDBJ databases">
        <authorList>
            <person name="Zhang X."/>
            <person name="Yuan J."/>
            <person name="Li F."/>
            <person name="Xiang J."/>
        </authorList>
    </citation>
    <scope>NUCLEOTIDE SEQUENCE [LARGE SCALE GENOMIC DNA]</scope>
    <source>
        <tissue evidence="14">Muscle</tissue>
    </source>
</reference>
<comment type="caution">
    <text evidence="14">The sequence shown here is derived from an EMBL/GenBank/DDBJ whole genome shotgun (WGS) entry which is preliminary data.</text>
</comment>
<dbReference type="GO" id="GO:0008270">
    <property type="term" value="F:zinc ion binding"/>
    <property type="evidence" value="ECO:0007669"/>
    <property type="project" value="UniProtKB-KW"/>
</dbReference>
<dbReference type="GO" id="GO:0030488">
    <property type="term" value="P:tRNA methylation"/>
    <property type="evidence" value="ECO:0007669"/>
    <property type="project" value="InterPro"/>
</dbReference>
<dbReference type="EMBL" id="QCYY01002044">
    <property type="protein sequence ID" value="ROT73279.1"/>
    <property type="molecule type" value="Genomic_DNA"/>
</dbReference>
<dbReference type="PANTHER" id="PTHR12998">
    <property type="entry name" value="TRNA:M(4)X MODIFICATION ENZYME TRM13 HOMOLOG"/>
    <property type="match status" value="1"/>
</dbReference>
<dbReference type="InterPro" id="IPR021721">
    <property type="entry name" value="Znf_CCCH-type_TRM13"/>
</dbReference>
<dbReference type="EC" id="2.1.1.225" evidence="12"/>
<proteinExistence type="inferred from homology"/>
<evidence type="ECO:0000256" key="6">
    <source>
        <dbReference type="ARBA" id="ARBA00022723"/>
    </source>
</evidence>
<dbReference type="InterPro" id="IPR022776">
    <property type="entry name" value="TRM13/UPF0224_CHHC_Znf_dom"/>
</dbReference>
<reference evidence="14 15" key="2">
    <citation type="submission" date="2019-01" db="EMBL/GenBank/DDBJ databases">
        <title>The decoding of complex shrimp genome reveals the adaptation for benthos swimmer, frequently molting mechanism and breeding impact on genome.</title>
        <authorList>
            <person name="Sun Y."/>
            <person name="Gao Y."/>
            <person name="Yu Y."/>
        </authorList>
    </citation>
    <scope>NUCLEOTIDE SEQUENCE [LARGE SCALE GENOMIC DNA]</scope>
    <source>
        <tissue evidence="14">Muscle</tissue>
    </source>
</reference>
<evidence type="ECO:0000313" key="14">
    <source>
        <dbReference type="EMBL" id="ROT73279.1"/>
    </source>
</evidence>
<dbReference type="GO" id="GO:0106050">
    <property type="term" value="F:tRNA 2'-O-methyltransferase activity"/>
    <property type="evidence" value="ECO:0007669"/>
    <property type="project" value="UniProtKB-UniRule"/>
</dbReference>
<comment type="function">
    <text evidence="12">tRNA methylase which 2'-O-methylates cytidine(4) in tRNA(Pro) and tRNA(Gly)(GCC), and adenosine(4) in tRNA(His).</text>
</comment>